<evidence type="ECO:0000256" key="2">
    <source>
        <dbReference type="ARBA" id="ARBA00005979"/>
    </source>
</evidence>
<evidence type="ECO:0000256" key="4">
    <source>
        <dbReference type="ARBA" id="ARBA00023002"/>
    </source>
</evidence>
<accession>A0ABD1Z827</accession>
<gene>
    <name evidence="6" type="ORF">R1flu_011536</name>
</gene>
<dbReference type="SUPFAM" id="SSF51395">
    <property type="entry name" value="FMN-linked oxidoreductases"/>
    <property type="match status" value="1"/>
</dbReference>
<dbReference type="Pfam" id="PF00724">
    <property type="entry name" value="Oxidored_FMN"/>
    <property type="match status" value="1"/>
</dbReference>
<comment type="caution">
    <text evidence="6">The sequence shown here is derived from an EMBL/GenBank/DDBJ whole genome shotgun (WGS) entry which is preliminary data.</text>
</comment>
<dbReference type="EMBL" id="JBHFFA010000002">
    <property type="protein sequence ID" value="KAL2643949.1"/>
    <property type="molecule type" value="Genomic_DNA"/>
</dbReference>
<sequence length="399" mass="44573">MGSIGLEPNPLITPHNLGPFQLSHRVVLAPLTRMRSYGSIPQPEAALYYSQRTSPGGLLISEATCISDDAYGCPNTPGIHRPEHVEAWKPIVQAVHDKGGIFFCQLWHMGRASHTEYQPNKGSPVSSTTKKIEKEKECLLPDYSIGEYSTPRALRTDEIPKYVEFYRVAARFAREAGFDGVEIHAANGYLLEQFMKDQVNDRTDKYGNQSLENRCRLTFEVINAVTEEVGADRVGIRFSTFTTFNDVHTSNPAELGLYLASQLNKRDPKLVYLHYVEPRIHGSDDKPDDPEEFSSVPFRGAYSGTFIAAGGFTRESGMEAVASGRADLIAYGRIFLSNPDLPRRFQLNAPLNPYVRKTFCIPDLDVGYTDYPSLTHEEVEEAYQKTSDSKMSIVLGTES</sequence>
<keyword evidence="7" id="KW-1185">Reference proteome</keyword>
<dbReference type="FunFam" id="3.20.20.70:FF:000059">
    <property type="entry name" value="N-ethylmaleimide reductase, FMN-linked"/>
    <property type="match status" value="1"/>
</dbReference>
<feature type="domain" description="NADH:flavin oxidoreductase/NADH oxidase N-terminal" evidence="5">
    <location>
        <begin position="11"/>
        <end position="351"/>
    </location>
</feature>
<organism evidence="6 7">
    <name type="scientific">Riccia fluitans</name>
    <dbReference type="NCBI Taxonomy" id="41844"/>
    <lineage>
        <taxon>Eukaryota</taxon>
        <taxon>Viridiplantae</taxon>
        <taxon>Streptophyta</taxon>
        <taxon>Embryophyta</taxon>
        <taxon>Marchantiophyta</taxon>
        <taxon>Marchantiopsida</taxon>
        <taxon>Marchantiidae</taxon>
        <taxon>Marchantiales</taxon>
        <taxon>Ricciaceae</taxon>
        <taxon>Riccia</taxon>
    </lineage>
</organism>
<dbReference type="Proteomes" id="UP001605036">
    <property type="component" value="Unassembled WGS sequence"/>
</dbReference>
<dbReference type="InterPro" id="IPR045247">
    <property type="entry name" value="Oye-like"/>
</dbReference>
<reference evidence="6 7" key="1">
    <citation type="submission" date="2024-09" db="EMBL/GenBank/DDBJ databases">
        <title>Chromosome-scale assembly of Riccia fluitans.</title>
        <authorList>
            <person name="Paukszto L."/>
            <person name="Sawicki J."/>
            <person name="Karawczyk K."/>
            <person name="Piernik-Szablinska J."/>
            <person name="Szczecinska M."/>
            <person name="Mazdziarz M."/>
        </authorList>
    </citation>
    <scope>NUCLEOTIDE SEQUENCE [LARGE SCALE GENOMIC DNA]</scope>
    <source>
        <strain evidence="6">Rf_01</strain>
        <tissue evidence="6">Aerial parts of the thallus</tissue>
    </source>
</reference>
<evidence type="ECO:0000256" key="1">
    <source>
        <dbReference type="ARBA" id="ARBA00001917"/>
    </source>
</evidence>
<evidence type="ECO:0000313" key="7">
    <source>
        <dbReference type="Proteomes" id="UP001605036"/>
    </source>
</evidence>
<dbReference type="InterPro" id="IPR001155">
    <property type="entry name" value="OxRdtase_FMN_N"/>
</dbReference>
<comment type="cofactor">
    <cofactor evidence="1">
        <name>FMN</name>
        <dbReference type="ChEBI" id="CHEBI:58210"/>
    </cofactor>
</comment>
<dbReference type="AlphaFoldDB" id="A0ABD1Z827"/>
<evidence type="ECO:0000256" key="3">
    <source>
        <dbReference type="ARBA" id="ARBA00022643"/>
    </source>
</evidence>
<evidence type="ECO:0000313" key="6">
    <source>
        <dbReference type="EMBL" id="KAL2643949.1"/>
    </source>
</evidence>
<keyword evidence="3" id="KW-0285">Flavoprotein</keyword>
<dbReference type="Gene3D" id="3.20.20.70">
    <property type="entry name" value="Aldolase class I"/>
    <property type="match status" value="1"/>
</dbReference>
<name>A0ABD1Z827_9MARC</name>
<keyword evidence="3" id="KW-0288">FMN</keyword>
<dbReference type="PANTHER" id="PTHR22893:SF91">
    <property type="entry name" value="NADPH DEHYDROGENASE 2-RELATED"/>
    <property type="match status" value="1"/>
</dbReference>
<dbReference type="CDD" id="cd02933">
    <property type="entry name" value="OYE_like_FMN"/>
    <property type="match status" value="1"/>
</dbReference>
<keyword evidence="4" id="KW-0560">Oxidoreductase</keyword>
<dbReference type="InterPro" id="IPR013785">
    <property type="entry name" value="Aldolase_TIM"/>
</dbReference>
<proteinExistence type="inferred from homology"/>
<protein>
    <recommendedName>
        <fullName evidence="5">NADH:flavin oxidoreductase/NADH oxidase N-terminal domain-containing protein</fullName>
    </recommendedName>
</protein>
<dbReference type="GO" id="GO:0005829">
    <property type="term" value="C:cytosol"/>
    <property type="evidence" value="ECO:0007669"/>
    <property type="project" value="UniProtKB-ARBA"/>
</dbReference>
<dbReference type="PANTHER" id="PTHR22893">
    <property type="entry name" value="NADH OXIDOREDUCTASE-RELATED"/>
    <property type="match status" value="1"/>
</dbReference>
<comment type="similarity">
    <text evidence="2">Belongs to the NADH:flavin oxidoreductase/NADH oxidase family.</text>
</comment>
<dbReference type="GO" id="GO:0016628">
    <property type="term" value="F:oxidoreductase activity, acting on the CH-CH group of donors, NAD or NADP as acceptor"/>
    <property type="evidence" value="ECO:0007669"/>
    <property type="project" value="UniProtKB-ARBA"/>
</dbReference>
<evidence type="ECO:0000259" key="5">
    <source>
        <dbReference type="Pfam" id="PF00724"/>
    </source>
</evidence>